<dbReference type="Proteomes" id="UP000758603">
    <property type="component" value="Unassembled WGS sequence"/>
</dbReference>
<dbReference type="PROSITE" id="PS50013">
    <property type="entry name" value="CHROMO_2"/>
    <property type="match status" value="1"/>
</dbReference>
<evidence type="ECO:0000313" key="5">
    <source>
        <dbReference type="Proteomes" id="UP000758603"/>
    </source>
</evidence>
<dbReference type="CDD" id="cd00024">
    <property type="entry name" value="CD_CSD"/>
    <property type="match status" value="1"/>
</dbReference>
<evidence type="ECO:0000259" key="3">
    <source>
        <dbReference type="PROSITE" id="PS50013"/>
    </source>
</evidence>
<proteinExistence type="predicted"/>
<dbReference type="GO" id="GO:0006338">
    <property type="term" value="P:chromatin remodeling"/>
    <property type="evidence" value="ECO:0007669"/>
    <property type="project" value="UniProtKB-ARBA"/>
</dbReference>
<dbReference type="Gene3D" id="2.40.50.40">
    <property type="match status" value="2"/>
</dbReference>
<keyword evidence="5" id="KW-1185">Reference proteome</keyword>
<dbReference type="Pfam" id="PF00385">
    <property type="entry name" value="Chromo"/>
    <property type="match status" value="1"/>
</dbReference>
<feature type="region of interest" description="Disordered" evidence="2">
    <location>
        <begin position="22"/>
        <end position="97"/>
    </location>
</feature>
<evidence type="ECO:0000256" key="2">
    <source>
        <dbReference type="SAM" id="MobiDB-lite"/>
    </source>
</evidence>
<feature type="domain" description="Chromo" evidence="3">
    <location>
        <begin position="178"/>
        <end position="228"/>
    </location>
</feature>
<gene>
    <name evidence="4" type="ORF">BKA67DRAFT_327276</name>
</gene>
<reference evidence="4" key="1">
    <citation type="journal article" date="2021" name="Nat. Commun.">
        <title>Genetic determinants of endophytism in the Arabidopsis root mycobiome.</title>
        <authorList>
            <person name="Mesny F."/>
            <person name="Miyauchi S."/>
            <person name="Thiergart T."/>
            <person name="Pickel B."/>
            <person name="Atanasova L."/>
            <person name="Karlsson M."/>
            <person name="Huettel B."/>
            <person name="Barry K.W."/>
            <person name="Haridas S."/>
            <person name="Chen C."/>
            <person name="Bauer D."/>
            <person name="Andreopoulos W."/>
            <person name="Pangilinan J."/>
            <person name="LaButti K."/>
            <person name="Riley R."/>
            <person name="Lipzen A."/>
            <person name="Clum A."/>
            <person name="Drula E."/>
            <person name="Henrissat B."/>
            <person name="Kohler A."/>
            <person name="Grigoriev I.V."/>
            <person name="Martin F.M."/>
            <person name="Hacquard S."/>
        </authorList>
    </citation>
    <scope>NUCLEOTIDE SEQUENCE</scope>
    <source>
        <strain evidence="4">MPI-SDFR-AT-0073</strain>
    </source>
</reference>
<accession>A0A9P8UK84</accession>
<evidence type="ECO:0000256" key="1">
    <source>
        <dbReference type="ARBA" id="ARBA00011353"/>
    </source>
</evidence>
<feature type="compositionally biased region" description="Basic and acidic residues" evidence="2">
    <location>
        <begin position="61"/>
        <end position="71"/>
    </location>
</feature>
<sequence>MTKWQPIITRLSSVGGVARVRPLNAPVNGDVVDSPAARAPTADMGRAELPMKQQDPEQEPAADKLAKETRARGTPAKDTPANKRARPKYAGEKDSGQEIEENIHEIKSLTAHKVSEQNLGRILLQVNWLDDPGATWELEEEIQDGASETLFDYWKKQGGRDSALFDKGSTPLMPYRKYWVYKILEHKREQSAFKFKIQWVGYPSDEANITWENELKLKNCAKELLDEYWASKGGRDQFLIKRRKGKHSLDSY</sequence>
<dbReference type="InterPro" id="IPR000953">
    <property type="entry name" value="Chromo/chromo_shadow_dom"/>
</dbReference>
<dbReference type="RefSeq" id="XP_045957924.1">
    <property type="nucleotide sequence ID" value="XM_046096215.1"/>
</dbReference>
<dbReference type="SUPFAM" id="SSF54160">
    <property type="entry name" value="Chromo domain-like"/>
    <property type="match status" value="1"/>
</dbReference>
<dbReference type="AlphaFoldDB" id="A0A9P8UK84"/>
<dbReference type="InterPro" id="IPR023780">
    <property type="entry name" value="Chromo_domain"/>
</dbReference>
<protein>
    <recommendedName>
        <fullName evidence="3">Chromo domain-containing protein</fullName>
    </recommendedName>
</protein>
<name>A0A9P8UK84_9PEZI</name>
<comment type="caution">
    <text evidence="4">The sequence shown here is derived from an EMBL/GenBank/DDBJ whole genome shotgun (WGS) entry which is preliminary data.</text>
</comment>
<evidence type="ECO:0000313" key="4">
    <source>
        <dbReference type="EMBL" id="KAH6653647.1"/>
    </source>
</evidence>
<dbReference type="InterPro" id="IPR016197">
    <property type="entry name" value="Chromo-like_dom_sf"/>
</dbReference>
<dbReference type="SMART" id="SM00298">
    <property type="entry name" value="CHROMO"/>
    <property type="match status" value="2"/>
</dbReference>
<organism evidence="4 5">
    <name type="scientific">Truncatella angustata</name>
    <dbReference type="NCBI Taxonomy" id="152316"/>
    <lineage>
        <taxon>Eukaryota</taxon>
        <taxon>Fungi</taxon>
        <taxon>Dikarya</taxon>
        <taxon>Ascomycota</taxon>
        <taxon>Pezizomycotina</taxon>
        <taxon>Sordariomycetes</taxon>
        <taxon>Xylariomycetidae</taxon>
        <taxon>Amphisphaeriales</taxon>
        <taxon>Sporocadaceae</taxon>
        <taxon>Truncatella</taxon>
    </lineage>
</organism>
<dbReference type="OrthoDB" id="433924at2759"/>
<dbReference type="EMBL" id="JAGPXC010000005">
    <property type="protein sequence ID" value="KAH6653647.1"/>
    <property type="molecule type" value="Genomic_DNA"/>
</dbReference>
<dbReference type="GeneID" id="70125108"/>
<comment type="subunit">
    <text evidence="1">Component of the NuA4 histone acetyltransferase complex.</text>
</comment>